<dbReference type="SUPFAM" id="SSF54523">
    <property type="entry name" value="Pili subunits"/>
    <property type="match status" value="1"/>
</dbReference>
<dbReference type="InterPro" id="IPR045584">
    <property type="entry name" value="Pilin-like"/>
</dbReference>
<dbReference type="Pfam" id="PF16732">
    <property type="entry name" value="ComP_DUS"/>
    <property type="match status" value="1"/>
</dbReference>
<dbReference type="NCBIfam" id="TIGR02532">
    <property type="entry name" value="IV_pilin_GFxxxE"/>
    <property type="match status" value="1"/>
</dbReference>
<evidence type="ECO:0000313" key="2">
    <source>
        <dbReference type="EMBL" id="TFH91964.1"/>
    </source>
</evidence>
<dbReference type="OrthoDB" id="5906095at2"/>
<proteinExistence type="predicted"/>
<keyword evidence="1" id="KW-0812">Transmembrane</keyword>
<organism evidence="2 3">
    <name type="scientific">Vibrio ouci</name>
    <dbReference type="NCBI Taxonomy" id="2499078"/>
    <lineage>
        <taxon>Bacteria</taxon>
        <taxon>Pseudomonadati</taxon>
        <taxon>Pseudomonadota</taxon>
        <taxon>Gammaproteobacteria</taxon>
        <taxon>Vibrionales</taxon>
        <taxon>Vibrionaceae</taxon>
        <taxon>Vibrio</taxon>
    </lineage>
</organism>
<evidence type="ECO:0000256" key="1">
    <source>
        <dbReference type="SAM" id="Phobius"/>
    </source>
</evidence>
<evidence type="ECO:0000313" key="3">
    <source>
        <dbReference type="Proteomes" id="UP000297753"/>
    </source>
</evidence>
<reference evidence="2 3" key="1">
    <citation type="submission" date="2019-01" db="EMBL/GenBank/DDBJ databases">
        <title>Vibrio BEI176 sp. nov, a marine bacterium isolated from China: eastern marignal seas.</title>
        <authorList>
            <person name="Li B."/>
        </authorList>
    </citation>
    <scope>NUCLEOTIDE SEQUENCE [LARGE SCALE GENOMIC DNA]</scope>
    <source>
        <strain evidence="2 3">BEI176</strain>
    </source>
</reference>
<dbReference type="GO" id="GO:0043683">
    <property type="term" value="P:type IV pilus assembly"/>
    <property type="evidence" value="ECO:0007669"/>
    <property type="project" value="InterPro"/>
</dbReference>
<sequence length="143" mass="15732">MIRRNSCKLRKKEVKGMTLIELILVVAIIAVLASIAYPSYQQHVLKAHRIAALSDLAKVQLELERNYHGSYVSAAQAVLPGGVCNFCSLDQEQFELSVSSALTSYTITARAKGSQTKDECASNTYSELTLNNIGQHTPSNCWQ</sequence>
<dbReference type="RefSeq" id="WP_134835282.1">
    <property type="nucleotide sequence ID" value="NZ_SATR01000011.1"/>
</dbReference>
<dbReference type="PROSITE" id="PS00409">
    <property type="entry name" value="PROKAR_NTER_METHYL"/>
    <property type="match status" value="1"/>
</dbReference>
<comment type="caution">
    <text evidence="2">The sequence shown here is derived from an EMBL/GenBank/DDBJ whole genome shotgun (WGS) entry which is preliminary data.</text>
</comment>
<dbReference type="Gene3D" id="3.30.700.10">
    <property type="entry name" value="Glycoprotein, Type 4 Pilin"/>
    <property type="match status" value="1"/>
</dbReference>
<dbReference type="InterPro" id="IPR012902">
    <property type="entry name" value="N_methyl_site"/>
</dbReference>
<keyword evidence="1" id="KW-1133">Transmembrane helix</keyword>
<keyword evidence="3" id="KW-1185">Reference proteome</keyword>
<gene>
    <name evidence="2" type="ORF">ELS82_09545</name>
</gene>
<protein>
    <submittedName>
        <fullName evidence="2">Prepilin-type N-terminal cleavage/methylation domain-containing protein</fullName>
    </submittedName>
</protein>
<dbReference type="InterPro" id="IPR031982">
    <property type="entry name" value="PilE-like"/>
</dbReference>
<accession>A0A4Y8WGM8</accession>
<feature type="transmembrane region" description="Helical" evidence="1">
    <location>
        <begin position="20"/>
        <end position="40"/>
    </location>
</feature>
<name>A0A4Y8WGM8_9VIBR</name>
<keyword evidence="1" id="KW-0472">Membrane</keyword>
<dbReference type="EMBL" id="SATR01000011">
    <property type="protein sequence ID" value="TFH91964.1"/>
    <property type="molecule type" value="Genomic_DNA"/>
</dbReference>
<dbReference type="AlphaFoldDB" id="A0A4Y8WGM8"/>
<dbReference type="Pfam" id="PF07963">
    <property type="entry name" value="N_methyl"/>
    <property type="match status" value="1"/>
</dbReference>
<dbReference type="Proteomes" id="UP000297753">
    <property type="component" value="Unassembled WGS sequence"/>
</dbReference>